<dbReference type="InterPro" id="IPR015330">
    <property type="entry name" value="DNA_primase/pol_bifunc_N"/>
</dbReference>
<gene>
    <name evidence="3" type="ORF">GCM10011351_20840</name>
</gene>
<dbReference type="AlphaFoldDB" id="A0A917TRF4"/>
<feature type="domain" description="Primase C-terminal 1" evidence="1">
    <location>
        <begin position="205"/>
        <end position="268"/>
    </location>
</feature>
<sequence>MMSNKKEPTFCEKVGIKKDYNNILRAALIYVNLLKWPVFPVVARSKRPATTNGFKDATTDNEVIKKWFINNPNYNIGLATGCKSGVSVVDVDIKNVDGRQTIKNIANRYGVLPKTITQQTGSGGIHYLFQHPNGLKSSVEALPGIDIRAEGGYIVLPPSRHQNGESYRWMDDLRPMSVELANLPDFMLNLIKRKDERVSKKDWSYLFNNTSDGVRNVNLTSLTGLLLRRYVDPYLVFEIIKMWNQTRVNPPLSIGEIEKVFESIAEREVIRRQG</sequence>
<reference evidence="3" key="2">
    <citation type="submission" date="2020-09" db="EMBL/GenBank/DDBJ databases">
        <authorList>
            <person name="Sun Q."/>
            <person name="Zhou Y."/>
        </authorList>
    </citation>
    <scope>NUCLEOTIDE SEQUENCE</scope>
    <source>
        <strain evidence="3">CGMCC 1.6333</strain>
    </source>
</reference>
<keyword evidence="4" id="KW-1185">Reference proteome</keyword>
<dbReference type="Pfam" id="PF09250">
    <property type="entry name" value="Prim-Pol"/>
    <property type="match status" value="1"/>
</dbReference>
<reference evidence="3" key="1">
    <citation type="journal article" date="2014" name="Int. J. Syst. Evol. Microbiol.">
        <title>Complete genome sequence of Corynebacterium casei LMG S-19264T (=DSM 44701T), isolated from a smear-ripened cheese.</title>
        <authorList>
            <consortium name="US DOE Joint Genome Institute (JGI-PGF)"/>
            <person name="Walter F."/>
            <person name="Albersmeier A."/>
            <person name="Kalinowski J."/>
            <person name="Ruckert C."/>
        </authorList>
    </citation>
    <scope>NUCLEOTIDE SEQUENCE</scope>
    <source>
        <strain evidence="3">CGMCC 1.6333</strain>
    </source>
</reference>
<comment type="caution">
    <text evidence="3">The sequence shown here is derived from an EMBL/GenBank/DDBJ whole genome shotgun (WGS) entry which is preliminary data.</text>
</comment>
<dbReference type="SUPFAM" id="SSF56747">
    <property type="entry name" value="Prim-pol domain"/>
    <property type="match status" value="1"/>
</dbReference>
<proteinExistence type="predicted"/>
<dbReference type="OrthoDB" id="158067at2"/>
<evidence type="ECO:0000259" key="1">
    <source>
        <dbReference type="SMART" id="SM00942"/>
    </source>
</evidence>
<accession>A0A917TRF4</accession>
<dbReference type="InterPro" id="IPR014820">
    <property type="entry name" value="PriCT_1"/>
</dbReference>
<dbReference type="Pfam" id="PF08708">
    <property type="entry name" value="PriCT_1"/>
    <property type="match status" value="1"/>
</dbReference>
<dbReference type="EMBL" id="BMLG01000011">
    <property type="protein sequence ID" value="GGM34669.1"/>
    <property type="molecule type" value="Genomic_DNA"/>
</dbReference>
<dbReference type="CDD" id="cd04859">
    <property type="entry name" value="Prim_Pol"/>
    <property type="match status" value="1"/>
</dbReference>
<evidence type="ECO:0000313" key="4">
    <source>
        <dbReference type="Proteomes" id="UP000618460"/>
    </source>
</evidence>
<feature type="domain" description="DNA primase/polymerase bifunctional N-terminal" evidence="2">
    <location>
        <begin position="27"/>
        <end position="187"/>
    </location>
</feature>
<organism evidence="3 4">
    <name type="scientific">Paraliobacillus quinghaiensis</name>
    <dbReference type="NCBI Taxonomy" id="470815"/>
    <lineage>
        <taxon>Bacteria</taxon>
        <taxon>Bacillati</taxon>
        <taxon>Bacillota</taxon>
        <taxon>Bacilli</taxon>
        <taxon>Bacillales</taxon>
        <taxon>Bacillaceae</taxon>
        <taxon>Paraliobacillus</taxon>
    </lineage>
</organism>
<dbReference type="Proteomes" id="UP000618460">
    <property type="component" value="Unassembled WGS sequence"/>
</dbReference>
<dbReference type="SMART" id="SM00942">
    <property type="entry name" value="PriCT_1"/>
    <property type="match status" value="1"/>
</dbReference>
<name>A0A917TRF4_9BACI</name>
<evidence type="ECO:0000259" key="2">
    <source>
        <dbReference type="SMART" id="SM00943"/>
    </source>
</evidence>
<protein>
    <submittedName>
        <fullName evidence="3">Prophage P3 protein 7, DNA replication</fullName>
    </submittedName>
</protein>
<dbReference type="SMART" id="SM00943">
    <property type="entry name" value="Prim-Pol"/>
    <property type="match status" value="1"/>
</dbReference>
<evidence type="ECO:0000313" key="3">
    <source>
        <dbReference type="EMBL" id="GGM34669.1"/>
    </source>
</evidence>
<dbReference type="RefSeq" id="WP_117155531.1">
    <property type="nucleotide sequence ID" value="NZ_BMLG01000011.1"/>
</dbReference>